<dbReference type="Proteomes" id="UP000195880">
    <property type="component" value="Chromosome"/>
</dbReference>
<name>A0A1Z1WNS9_9ACTN</name>
<keyword evidence="3" id="KW-1185">Reference proteome</keyword>
<reference evidence="2 3" key="1">
    <citation type="submission" date="2017-05" db="EMBL/GenBank/DDBJ databases">
        <title>Streptomyces alboflavus Genome sequencing and assembly.</title>
        <authorList>
            <person name="Wang Y."/>
            <person name="Du B."/>
            <person name="Ding Y."/>
            <person name="Liu H."/>
            <person name="Hou Q."/>
            <person name="Liu K."/>
            <person name="Wang C."/>
            <person name="Yao L."/>
        </authorList>
    </citation>
    <scope>NUCLEOTIDE SEQUENCE [LARGE SCALE GENOMIC DNA]</scope>
    <source>
        <strain evidence="2 3">MDJK44</strain>
    </source>
</reference>
<evidence type="ECO:0000313" key="2">
    <source>
        <dbReference type="EMBL" id="ARX88059.1"/>
    </source>
</evidence>
<feature type="region of interest" description="Disordered" evidence="1">
    <location>
        <begin position="1"/>
        <end position="28"/>
    </location>
</feature>
<protein>
    <submittedName>
        <fullName evidence="2">Uncharacterized protein</fullName>
    </submittedName>
</protein>
<accession>A0A1Z1WNS9</accession>
<dbReference type="KEGG" id="salf:SMD44_07546"/>
<evidence type="ECO:0000313" key="3">
    <source>
        <dbReference type="Proteomes" id="UP000195880"/>
    </source>
</evidence>
<sequence>MMKAMRVPVSGSAVGKKISLKTRAAAEP</sequence>
<dbReference type="AlphaFoldDB" id="A0A1Z1WNS9"/>
<proteinExistence type="predicted"/>
<gene>
    <name evidence="2" type="ORF">SMD44_07546</name>
</gene>
<evidence type="ECO:0000256" key="1">
    <source>
        <dbReference type="SAM" id="MobiDB-lite"/>
    </source>
</evidence>
<dbReference type="EMBL" id="CP021748">
    <property type="protein sequence ID" value="ARX88059.1"/>
    <property type="molecule type" value="Genomic_DNA"/>
</dbReference>
<organism evidence="2 3">
    <name type="scientific">Streptomyces alboflavus</name>
    <dbReference type="NCBI Taxonomy" id="67267"/>
    <lineage>
        <taxon>Bacteria</taxon>
        <taxon>Bacillati</taxon>
        <taxon>Actinomycetota</taxon>
        <taxon>Actinomycetes</taxon>
        <taxon>Kitasatosporales</taxon>
        <taxon>Streptomycetaceae</taxon>
        <taxon>Streptomyces</taxon>
    </lineage>
</organism>